<protein>
    <submittedName>
        <fullName evidence="6">LysR family transcriptional regulator</fullName>
    </submittedName>
</protein>
<evidence type="ECO:0000313" key="6">
    <source>
        <dbReference type="EMBL" id="RBW70078.1"/>
    </source>
</evidence>
<keyword evidence="3" id="KW-0238">DNA-binding</keyword>
<name>A0A366XWY5_9BACI</name>
<dbReference type="Proteomes" id="UP000253314">
    <property type="component" value="Unassembled WGS sequence"/>
</dbReference>
<organism evidence="6 7">
    <name type="scientific">Bacillus taeanensis</name>
    <dbReference type="NCBI Taxonomy" id="273032"/>
    <lineage>
        <taxon>Bacteria</taxon>
        <taxon>Bacillati</taxon>
        <taxon>Bacillota</taxon>
        <taxon>Bacilli</taxon>
        <taxon>Bacillales</taxon>
        <taxon>Bacillaceae</taxon>
        <taxon>Bacillus</taxon>
    </lineage>
</organism>
<feature type="domain" description="HTH lysR-type" evidence="5">
    <location>
        <begin position="9"/>
        <end position="59"/>
    </location>
</feature>
<dbReference type="SUPFAM" id="SSF53850">
    <property type="entry name" value="Periplasmic binding protein-like II"/>
    <property type="match status" value="1"/>
</dbReference>
<dbReference type="GO" id="GO:0003700">
    <property type="term" value="F:DNA-binding transcription factor activity"/>
    <property type="evidence" value="ECO:0007669"/>
    <property type="project" value="InterPro"/>
</dbReference>
<dbReference type="CDD" id="cd05466">
    <property type="entry name" value="PBP2_LTTR_substrate"/>
    <property type="match status" value="1"/>
</dbReference>
<dbReference type="SUPFAM" id="SSF46785">
    <property type="entry name" value="Winged helix' DNA-binding domain"/>
    <property type="match status" value="1"/>
</dbReference>
<dbReference type="AlphaFoldDB" id="A0A366XWY5"/>
<comment type="similarity">
    <text evidence="1">Belongs to the LysR transcriptional regulatory family.</text>
</comment>
<dbReference type="InterPro" id="IPR000847">
    <property type="entry name" value="LysR_HTH_N"/>
</dbReference>
<accession>A0A366XWY5</accession>
<dbReference type="OrthoDB" id="9803735at2"/>
<comment type="caution">
    <text evidence="6">The sequence shown here is derived from an EMBL/GenBank/DDBJ whole genome shotgun (WGS) entry which is preliminary data.</text>
</comment>
<dbReference type="InterPro" id="IPR036388">
    <property type="entry name" value="WH-like_DNA-bd_sf"/>
</dbReference>
<dbReference type="InterPro" id="IPR036390">
    <property type="entry name" value="WH_DNA-bd_sf"/>
</dbReference>
<dbReference type="InterPro" id="IPR050950">
    <property type="entry name" value="HTH-type_LysR_regulators"/>
</dbReference>
<proteinExistence type="inferred from homology"/>
<keyword evidence="7" id="KW-1185">Reference proteome</keyword>
<dbReference type="PANTHER" id="PTHR30419:SF28">
    <property type="entry name" value="HTH-TYPE TRANSCRIPTIONAL REGULATOR BSDA"/>
    <property type="match status" value="1"/>
</dbReference>
<dbReference type="GO" id="GO:0005829">
    <property type="term" value="C:cytosol"/>
    <property type="evidence" value="ECO:0007669"/>
    <property type="project" value="TreeGrafter"/>
</dbReference>
<evidence type="ECO:0000256" key="2">
    <source>
        <dbReference type="ARBA" id="ARBA00023015"/>
    </source>
</evidence>
<evidence type="ECO:0000313" key="7">
    <source>
        <dbReference type="Proteomes" id="UP000253314"/>
    </source>
</evidence>
<dbReference type="Pfam" id="PF03466">
    <property type="entry name" value="LysR_substrate"/>
    <property type="match status" value="1"/>
</dbReference>
<dbReference type="EMBL" id="QOCW01000006">
    <property type="protein sequence ID" value="RBW70078.1"/>
    <property type="molecule type" value="Genomic_DNA"/>
</dbReference>
<keyword evidence="2" id="KW-0805">Transcription regulation</keyword>
<dbReference type="Pfam" id="PF00126">
    <property type="entry name" value="HTH_1"/>
    <property type="match status" value="1"/>
</dbReference>
<dbReference type="PANTHER" id="PTHR30419">
    <property type="entry name" value="HTH-TYPE TRANSCRIPTIONAL REGULATOR YBHD"/>
    <property type="match status" value="1"/>
</dbReference>
<evidence type="ECO:0000259" key="5">
    <source>
        <dbReference type="PROSITE" id="PS50931"/>
    </source>
</evidence>
<evidence type="ECO:0000256" key="4">
    <source>
        <dbReference type="ARBA" id="ARBA00023163"/>
    </source>
</evidence>
<dbReference type="PROSITE" id="PS50931">
    <property type="entry name" value="HTH_LYSR"/>
    <property type="match status" value="1"/>
</dbReference>
<reference evidence="6 7" key="1">
    <citation type="submission" date="2018-07" db="EMBL/GenBank/DDBJ databases">
        <title>Lottiidibacillus patelloidae gen. nov., sp. nov., isolated from the intestinal tract of a marine limpet and the reclassification of B. taeanensis BH030017T, B. algicola KMM 3737T and B. hwajinpoensis SW-72T as genus Lottiidibacillus.</title>
        <authorList>
            <person name="Liu R."/>
            <person name="Huang Z."/>
        </authorList>
    </citation>
    <scope>NUCLEOTIDE SEQUENCE [LARGE SCALE GENOMIC DNA]</scope>
    <source>
        <strain evidence="6 7">BH030017</strain>
    </source>
</reference>
<keyword evidence="4" id="KW-0804">Transcription</keyword>
<dbReference type="RefSeq" id="WP_113805366.1">
    <property type="nucleotide sequence ID" value="NZ_QOCW01000006.1"/>
</dbReference>
<gene>
    <name evidence="6" type="ORF">DS031_07730</name>
</gene>
<dbReference type="GO" id="GO:0003677">
    <property type="term" value="F:DNA binding"/>
    <property type="evidence" value="ECO:0007669"/>
    <property type="project" value="UniProtKB-KW"/>
</dbReference>
<evidence type="ECO:0000256" key="3">
    <source>
        <dbReference type="ARBA" id="ARBA00023125"/>
    </source>
</evidence>
<evidence type="ECO:0000256" key="1">
    <source>
        <dbReference type="ARBA" id="ARBA00009437"/>
    </source>
</evidence>
<dbReference type="PRINTS" id="PR00039">
    <property type="entry name" value="HTHLYSR"/>
</dbReference>
<dbReference type="InterPro" id="IPR005119">
    <property type="entry name" value="LysR_subst-bd"/>
</dbReference>
<sequence>MVKDLSADYLKAIVEHGNISNAARGLYISQPYLSRFIRNLEEELGVELINRNVSPLTLTYAGERYLSYIKEIEQMYLKMQHEIESISNMKKGRLKLGINPILGSHTLYNLLPEFIKNYPGIEIELVEESAHEMEALLLERKIDICLNLLPIFNSDIVYENLYDEKIFLVIPPGHKYYNANQKTISHIPFHPNHLDGEKFILLKNGLGLRRLTDEIFNKYSIRPNIVIETQNVESAFRLANNGVGLTIIPECIITRDNLQTDSNCYTIGNPIFKNNVVVSYKKDEILSAPAQAFLNMAKEKYKQY</sequence>
<dbReference type="Gene3D" id="1.10.10.10">
    <property type="entry name" value="Winged helix-like DNA-binding domain superfamily/Winged helix DNA-binding domain"/>
    <property type="match status" value="1"/>
</dbReference>
<dbReference type="Gene3D" id="3.40.190.290">
    <property type="match status" value="1"/>
</dbReference>